<dbReference type="Pfam" id="PF11074">
    <property type="entry name" value="DUF2779"/>
    <property type="match status" value="1"/>
</dbReference>
<dbReference type="EMBL" id="WWSH01000007">
    <property type="protein sequence ID" value="MZK10601.1"/>
    <property type="molecule type" value="Genomic_DNA"/>
</dbReference>
<dbReference type="InterPro" id="IPR021301">
    <property type="entry name" value="DUF2779"/>
</dbReference>
<dbReference type="Proteomes" id="UP000449249">
    <property type="component" value="Unassembled WGS sequence"/>
</dbReference>
<evidence type="ECO:0000313" key="3">
    <source>
        <dbReference type="EMBL" id="MZK10601.1"/>
    </source>
</evidence>
<feature type="region of interest" description="Disordered" evidence="1">
    <location>
        <begin position="1"/>
        <end position="24"/>
    </location>
</feature>
<comment type="caution">
    <text evidence="3">The sequence shown here is derived from an EMBL/GenBank/DDBJ whole genome shotgun (WGS) entry which is preliminary data.</text>
</comment>
<sequence length="491" mass="56344">MLWMDKYKPEEKAEDATDDSRMEAGTEVGKLARELFGKPVDVTETVNGQLNLPAMTDRTQVEIEHETSVICEASFSYQGCYCAVDILKRENDGWAIYEVKSSTVNEKNMKAVYVADVAYQKYVLEHCGVRITGTYIVSINNDYVYDGKLDLERLFQITDVSEFVRNEIGEVEKNLLQEDTLLESENEPERELGLYCKDPYGCPYWEYCAKELPTPSVFDLYRMPLKKKLEYYREGNSDYRQLKDCGKIKNEKQLRQIEFALEDKGTYVNIDGIREFLSTLSYPLYFLDFETMQPVIPLFPGTKPYQQIPFQYSLHYIKSAGGPLLHKEFLAESGENPLQAIAEALCRDIPMNVCVTAYNKSFECSRIKELAGMFPDLSEHLLNIKENIKDLLDPFQAGHYYNRAMGGSFSIKSVLPAIFPDDPELNYHNLEGVHNGSEAMTIFPRIKDMLAEEQKKARHNLLKYCELDTYAMVKVWGELVRVVEGDAEDGD</sequence>
<accession>A0A6N9JVV5</accession>
<gene>
    <name evidence="3" type="ORF">GT576_09660</name>
</gene>
<feature type="domain" description="DUF2779" evidence="2">
    <location>
        <begin position="285"/>
        <end position="410"/>
    </location>
</feature>
<proteinExistence type="predicted"/>
<organism evidence="3 4">
    <name type="scientific">Dorea longicatena</name>
    <dbReference type="NCBI Taxonomy" id="88431"/>
    <lineage>
        <taxon>Bacteria</taxon>
        <taxon>Bacillati</taxon>
        <taxon>Bacillota</taxon>
        <taxon>Clostridia</taxon>
        <taxon>Lachnospirales</taxon>
        <taxon>Lachnospiraceae</taxon>
        <taxon>Dorea</taxon>
    </lineage>
</organism>
<reference evidence="3 4" key="1">
    <citation type="journal article" date="2019" name="Nat. Med.">
        <title>A library of human gut bacterial isolates paired with longitudinal multiomics data enables mechanistic microbiome research.</title>
        <authorList>
            <person name="Poyet M."/>
            <person name="Groussin M."/>
            <person name="Gibbons S.M."/>
            <person name="Avila-Pacheco J."/>
            <person name="Jiang X."/>
            <person name="Kearney S.M."/>
            <person name="Perrotta A.R."/>
            <person name="Berdy B."/>
            <person name="Zhao S."/>
            <person name="Lieberman T.D."/>
            <person name="Swanson P.K."/>
            <person name="Smith M."/>
            <person name="Roesemann S."/>
            <person name="Alexander J.E."/>
            <person name="Rich S.A."/>
            <person name="Livny J."/>
            <person name="Vlamakis H."/>
            <person name="Clish C."/>
            <person name="Bullock K."/>
            <person name="Deik A."/>
            <person name="Scott J."/>
            <person name="Pierce K.A."/>
            <person name="Xavier R.J."/>
            <person name="Alm E.J."/>
        </authorList>
    </citation>
    <scope>NUCLEOTIDE SEQUENCE [LARGE SCALE GENOMIC DNA]</scope>
    <source>
        <strain evidence="3 4">BIOML-A1</strain>
    </source>
</reference>
<evidence type="ECO:0000313" key="4">
    <source>
        <dbReference type="Proteomes" id="UP000449249"/>
    </source>
</evidence>
<dbReference type="AlphaFoldDB" id="A0A6N9JVV5"/>
<evidence type="ECO:0000259" key="2">
    <source>
        <dbReference type="Pfam" id="PF11074"/>
    </source>
</evidence>
<evidence type="ECO:0000256" key="1">
    <source>
        <dbReference type="SAM" id="MobiDB-lite"/>
    </source>
</evidence>
<name>A0A6N9JVV5_9FIRM</name>
<protein>
    <submittedName>
        <fullName evidence="3">DUF2779 domain-containing protein</fullName>
    </submittedName>
</protein>